<keyword evidence="8" id="KW-0448">Lipopolysaccharide biosynthesis</keyword>
<comment type="caution">
    <text evidence="10">The sequence shown here is derived from an EMBL/GenBank/DDBJ whole genome shotgun (WGS) entry which is preliminary data.</text>
</comment>
<organism evidence="10 11">
    <name type="scientific">Tenebrionibacter intestinalis</name>
    <dbReference type="NCBI Taxonomy" id="2799638"/>
    <lineage>
        <taxon>Bacteria</taxon>
        <taxon>Pseudomonadati</taxon>
        <taxon>Pseudomonadota</taxon>
        <taxon>Gammaproteobacteria</taxon>
        <taxon>Enterobacterales</taxon>
        <taxon>Enterobacteriaceae</taxon>
        <taxon>Tenebrionibacter/Tenebrionicola group</taxon>
        <taxon>Tenebrionibacter</taxon>
    </lineage>
</organism>
<dbReference type="Proteomes" id="UP000659047">
    <property type="component" value="Unassembled WGS sequence"/>
</dbReference>
<evidence type="ECO:0000256" key="1">
    <source>
        <dbReference type="ARBA" id="ARBA00001946"/>
    </source>
</evidence>
<dbReference type="InterPro" id="IPR050748">
    <property type="entry name" value="Glycosyltrans_8_dom-fam"/>
</dbReference>
<dbReference type="InterPro" id="IPR013645">
    <property type="entry name" value="Glyco_transf_8N"/>
</dbReference>
<gene>
    <name evidence="10" type="ORF">JJB97_16565</name>
</gene>
<dbReference type="AlphaFoldDB" id="A0A8K0XYQ1"/>
<keyword evidence="11" id="KW-1185">Reference proteome</keyword>
<evidence type="ECO:0000313" key="10">
    <source>
        <dbReference type="EMBL" id="MBK4716913.1"/>
    </source>
</evidence>
<reference evidence="10" key="1">
    <citation type="submission" date="2021-01" db="EMBL/GenBank/DDBJ databases">
        <title>Intestinitalea alba gen. nov., sp. nov., a novel genus of the family Enterobacteriaceae, isolated from the gut of the plastic-eating mealworm Tenebrio molitor L.</title>
        <authorList>
            <person name="Yang Y."/>
        </authorList>
    </citation>
    <scope>NUCLEOTIDE SEQUENCE</scope>
    <source>
        <strain evidence="10">BIT-L3</strain>
    </source>
</reference>
<dbReference type="SUPFAM" id="SSF53448">
    <property type="entry name" value="Nucleotide-diphospho-sugar transferases"/>
    <property type="match status" value="1"/>
</dbReference>
<proteinExistence type="inferred from homology"/>
<keyword evidence="5" id="KW-0808">Transferase</keyword>
<protein>
    <submittedName>
        <fullName evidence="10">Lipopolysaccharide 1,2-glucosyltransferase</fullName>
    </submittedName>
</protein>
<dbReference type="Gene3D" id="3.90.550.10">
    <property type="entry name" value="Spore Coat Polysaccharide Biosynthesis Protein SpsA, Chain A"/>
    <property type="match status" value="1"/>
</dbReference>
<evidence type="ECO:0000256" key="4">
    <source>
        <dbReference type="ARBA" id="ARBA00022676"/>
    </source>
</evidence>
<dbReference type="PANTHER" id="PTHR13778:SF47">
    <property type="entry name" value="LIPOPOLYSACCHARIDE 1,3-GALACTOSYLTRANSFERASE"/>
    <property type="match status" value="1"/>
</dbReference>
<evidence type="ECO:0000259" key="9">
    <source>
        <dbReference type="Pfam" id="PF08437"/>
    </source>
</evidence>
<dbReference type="Pfam" id="PF01501">
    <property type="entry name" value="Glyco_transf_8"/>
    <property type="match status" value="1"/>
</dbReference>
<dbReference type="InterPro" id="IPR002495">
    <property type="entry name" value="Glyco_trans_8"/>
</dbReference>
<evidence type="ECO:0000256" key="7">
    <source>
        <dbReference type="ARBA" id="ARBA00022842"/>
    </source>
</evidence>
<comment type="cofactor">
    <cofactor evidence="1">
        <name>Mg(2+)</name>
        <dbReference type="ChEBI" id="CHEBI:18420"/>
    </cofactor>
</comment>
<dbReference type="GO" id="GO:0008918">
    <property type="term" value="F:lipopolysaccharide 3-alpha-galactosyltransferase activity"/>
    <property type="evidence" value="ECO:0007669"/>
    <property type="project" value="InterPro"/>
</dbReference>
<dbReference type="Pfam" id="PF08437">
    <property type="entry name" value="Glyco_transf_8C"/>
    <property type="match status" value="1"/>
</dbReference>
<keyword evidence="6" id="KW-0479">Metal-binding</keyword>
<evidence type="ECO:0000256" key="5">
    <source>
        <dbReference type="ARBA" id="ARBA00022679"/>
    </source>
</evidence>
<evidence type="ECO:0000313" key="11">
    <source>
        <dbReference type="Proteomes" id="UP000659047"/>
    </source>
</evidence>
<evidence type="ECO:0000256" key="2">
    <source>
        <dbReference type="ARBA" id="ARBA00004713"/>
    </source>
</evidence>
<evidence type="ECO:0000256" key="8">
    <source>
        <dbReference type="ARBA" id="ARBA00022985"/>
    </source>
</evidence>
<dbReference type="EMBL" id="JAEPBH010000061">
    <property type="protein sequence ID" value="MBK4716913.1"/>
    <property type="molecule type" value="Genomic_DNA"/>
</dbReference>
<comment type="pathway">
    <text evidence="2">Bacterial outer membrane biogenesis; LPS core biosynthesis.</text>
</comment>
<evidence type="ECO:0000256" key="3">
    <source>
        <dbReference type="ARBA" id="ARBA00006351"/>
    </source>
</evidence>
<name>A0A8K0XYQ1_9ENTR</name>
<evidence type="ECO:0000256" key="6">
    <source>
        <dbReference type="ARBA" id="ARBA00022723"/>
    </source>
</evidence>
<dbReference type="PANTHER" id="PTHR13778">
    <property type="entry name" value="GLYCOSYLTRANSFERASE 8 DOMAIN-CONTAINING PROTEIN"/>
    <property type="match status" value="1"/>
</dbReference>
<dbReference type="InterPro" id="IPR029044">
    <property type="entry name" value="Nucleotide-diphossugar_trans"/>
</dbReference>
<comment type="similarity">
    <text evidence="3">Belongs to the glycosyltransferase 8 family.</text>
</comment>
<dbReference type="RefSeq" id="WP_238715170.1">
    <property type="nucleotide sequence ID" value="NZ_JAEPBH010000061.1"/>
</dbReference>
<dbReference type="CDD" id="cd04194">
    <property type="entry name" value="GT8_A4GalT_like"/>
    <property type="match status" value="1"/>
</dbReference>
<sequence>MDNAVKYIISNEYQKQQENSPLRDVVYCIDKNFLLGAGVSATSILINSKEKYNFHFFTDYIDNHTLEKFNLLAKNFETNVYIYFIDSAAFTKFPVRAKWSVATYYRFIAFHYLSDKTHALYLDADVICKSCPDELFQLDLTGKFAAIIPDLDKVQEKCEARLGVTGLAGKYFNAGVIYINLSEWQKQHFSEKAISMLSDKSKEFSFLDQDVLNILFQGNCVILDNKYNQIYDAAYHFGLKSLSNYKETITDETIFIHYTSGSKPWLQWMRYPSSTYFDIAWKQSPWSNEPLLDAHNANLLKSRSKHEFSQKNYLRGIWTQVRYITKKLSDKLS</sequence>
<feature type="domain" description="Glycosyl transferase family 8 C-terminal" evidence="9">
    <location>
        <begin position="271"/>
        <end position="327"/>
    </location>
</feature>
<keyword evidence="4" id="KW-0328">Glycosyltransferase</keyword>
<accession>A0A8K0XYQ1</accession>
<dbReference type="GO" id="GO:0046872">
    <property type="term" value="F:metal ion binding"/>
    <property type="evidence" value="ECO:0007669"/>
    <property type="project" value="UniProtKB-KW"/>
</dbReference>
<keyword evidence="7" id="KW-0460">Magnesium</keyword>